<sequence>MGRKCGVIGVRLSFPTRTFHLSETREPGSSSSLRLMDGETFIALSEMRRGNEFTFVVTVNSLT</sequence>
<name>A0A5B7JAN4_PORTR</name>
<gene>
    <name evidence="1" type="ORF">E2C01_086782</name>
</gene>
<proteinExistence type="predicted"/>
<protein>
    <submittedName>
        <fullName evidence="1">Uncharacterized protein</fullName>
    </submittedName>
</protein>
<dbReference type="EMBL" id="VSRR010088766">
    <property type="protein sequence ID" value="MPC91725.1"/>
    <property type="molecule type" value="Genomic_DNA"/>
</dbReference>
<dbReference type="AlphaFoldDB" id="A0A5B7JAN4"/>
<keyword evidence="2" id="KW-1185">Reference proteome</keyword>
<evidence type="ECO:0000313" key="2">
    <source>
        <dbReference type="Proteomes" id="UP000324222"/>
    </source>
</evidence>
<dbReference type="Proteomes" id="UP000324222">
    <property type="component" value="Unassembled WGS sequence"/>
</dbReference>
<evidence type="ECO:0000313" key="1">
    <source>
        <dbReference type="EMBL" id="MPC91725.1"/>
    </source>
</evidence>
<comment type="caution">
    <text evidence="1">The sequence shown here is derived from an EMBL/GenBank/DDBJ whole genome shotgun (WGS) entry which is preliminary data.</text>
</comment>
<organism evidence="1 2">
    <name type="scientific">Portunus trituberculatus</name>
    <name type="common">Swimming crab</name>
    <name type="synonym">Neptunus trituberculatus</name>
    <dbReference type="NCBI Taxonomy" id="210409"/>
    <lineage>
        <taxon>Eukaryota</taxon>
        <taxon>Metazoa</taxon>
        <taxon>Ecdysozoa</taxon>
        <taxon>Arthropoda</taxon>
        <taxon>Crustacea</taxon>
        <taxon>Multicrustacea</taxon>
        <taxon>Malacostraca</taxon>
        <taxon>Eumalacostraca</taxon>
        <taxon>Eucarida</taxon>
        <taxon>Decapoda</taxon>
        <taxon>Pleocyemata</taxon>
        <taxon>Brachyura</taxon>
        <taxon>Eubrachyura</taxon>
        <taxon>Portunoidea</taxon>
        <taxon>Portunidae</taxon>
        <taxon>Portuninae</taxon>
        <taxon>Portunus</taxon>
    </lineage>
</organism>
<reference evidence="1 2" key="1">
    <citation type="submission" date="2019-05" db="EMBL/GenBank/DDBJ databases">
        <title>Another draft genome of Portunus trituberculatus and its Hox gene families provides insights of decapod evolution.</title>
        <authorList>
            <person name="Jeong J.-H."/>
            <person name="Song I."/>
            <person name="Kim S."/>
            <person name="Choi T."/>
            <person name="Kim D."/>
            <person name="Ryu S."/>
            <person name="Kim W."/>
        </authorList>
    </citation>
    <scope>NUCLEOTIDE SEQUENCE [LARGE SCALE GENOMIC DNA]</scope>
    <source>
        <tissue evidence="1">Muscle</tissue>
    </source>
</reference>
<accession>A0A5B7JAN4</accession>